<evidence type="ECO:0000313" key="3">
    <source>
        <dbReference type="Proteomes" id="UP001183615"/>
    </source>
</evidence>
<keyword evidence="3" id="KW-1185">Reference proteome</keyword>
<comment type="caution">
    <text evidence="2">The sequence shown here is derived from an EMBL/GenBank/DDBJ whole genome shotgun (WGS) entry which is preliminary data.</text>
</comment>
<sequence length="151" mass="16705">MAVLMPNVKLDEPDDADAVNTLRIGVLRLSRRMRHLSVDRTLSLAELSALGTLARCGPMTPGELARKEHVQPPSMTRIIALLQERGLVALEPHPEDRRQKLVAATGQAEEMLEESRGQRNTWLADLAGELDEEEWAALRAAAPVLHKLAHL</sequence>
<evidence type="ECO:0000259" key="1">
    <source>
        <dbReference type="PROSITE" id="PS50995"/>
    </source>
</evidence>
<name>A0ABU2RYS1_9ACTN</name>
<feature type="domain" description="HTH marR-type" evidence="1">
    <location>
        <begin position="15"/>
        <end position="147"/>
    </location>
</feature>
<dbReference type="Pfam" id="PF01047">
    <property type="entry name" value="MarR"/>
    <property type="match status" value="1"/>
</dbReference>
<dbReference type="PROSITE" id="PS50995">
    <property type="entry name" value="HTH_MARR_2"/>
    <property type="match status" value="1"/>
</dbReference>
<dbReference type="InterPro" id="IPR000835">
    <property type="entry name" value="HTH_MarR-typ"/>
</dbReference>
<dbReference type="PANTHER" id="PTHR39515:SF2">
    <property type="entry name" value="HTH-TYPE TRANSCRIPTIONAL REGULATOR RV0880"/>
    <property type="match status" value="1"/>
</dbReference>
<evidence type="ECO:0000313" key="2">
    <source>
        <dbReference type="EMBL" id="MDT0441909.1"/>
    </source>
</evidence>
<dbReference type="EMBL" id="JAVREV010000002">
    <property type="protein sequence ID" value="MDT0441909.1"/>
    <property type="molecule type" value="Genomic_DNA"/>
</dbReference>
<dbReference type="InterPro" id="IPR052526">
    <property type="entry name" value="HTH-type_Bedaq_tolerance"/>
</dbReference>
<gene>
    <name evidence="2" type="ORF">RM779_04750</name>
</gene>
<dbReference type="SUPFAM" id="SSF46785">
    <property type="entry name" value="Winged helix' DNA-binding domain"/>
    <property type="match status" value="1"/>
</dbReference>
<organism evidence="2 3">
    <name type="scientific">Streptomyces johnsoniae</name>
    <dbReference type="NCBI Taxonomy" id="3075532"/>
    <lineage>
        <taxon>Bacteria</taxon>
        <taxon>Bacillati</taxon>
        <taxon>Actinomycetota</taxon>
        <taxon>Actinomycetes</taxon>
        <taxon>Kitasatosporales</taxon>
        <taxon>Streptomycetaceae</taxon>
        <taxon>Streptomyces</taxon>
    </lineage>
</organism>
<reference evidence="3" key="1">
    <citation type="submission" date="2023-07" db="EMBL/GenBank/DDBJ databases">
        <title>30 novel species of actinomycetes from the DSMZ collection.</title>
        <authorList>
            <person name="Nouioui I."/>
        </authorList>
    </citation>
    <scope>NUCLEOTIDE SEQUENCE [LARGE SCALE GENOMIC DNA]</scope>
    <source>
        <strain evidence="3">DSM 41886</strain>
    </source>
</reference>
<dbReference type="InterPro" id="IPR036390">
    <property type="entry name" value="WH_DNA-bd_sf"/>
</dbReference>
<dbReference type="InterPro" id="IPR036388">
    <property type="entry name" value="WH-like_DNA-bd_sf"/>
</dbReference>
<dbReference type="RefSeq" id="WP_311616104.1">
    <property type="nucleotide sequence ID" value="NZ_JAVREV010000002.1"/>
</dbReference>
<proteinExistence type="predicted"/>
<dbReference type="PANTHER" id="PTHR39515">
    <property type="entry name" value="CONSERVED PROTEIN"/>
    <property type="match status" value="1"/>
</dbReference>
<protein>
    <submittedName>
        <fullName evidence="2">MarR family transcriptional regulator</fullName>
    </submittedName>
</protein>
<accession>A0ABU2RYS1</accession>
<dbReference type="SMART" id="SM00347">
    <property type="entry name" value="HTH_MARR"/>
    <property type="match status" value="1"/>
</dbReference>
<dbReference type="Proteomes" id="UP001183615">
    <property type="component" value="Unassembled WGS sequence"/>
</dbReference>
<dbReference type="Gene3D" id="1.10.10.10">
    <property type="entry name" value="Winged helix-like DNA-binding domain superfamily/Winged helix DNA-binding domain"/>
    <property type="match status" value="1"/>
</dbReference>